<organism evidence="2 3">
    <name type="scientific">Saccharophagus degradans</name>
    <dbReference type="NCBI Taxonomy" id="86304"/>
    <lineage>
        <taxon>Bacteria</taxon>
        <taxon>Pseudomonadati</taxon>
        <taxon>Pseudomonadota</taxon>
        <taxon>Gammaproteobacteria</taxon>
        <taxon>Cellvibrionales</taxon>
        <taxon>Cellvibrionaceae</taxon>
        <taxon>Saccharophagus</taxon>
    </lineage>
</organism>
<gene>
    <name evidence="2" type="ORF">Q4521_10255</name>
</gene>
<name>A0AAW7X7M4_9GAMM</name>
<dbReference type="Proteomes" id="UP001169760">
    <property type="component" value="Unassembled WGS sequence"/>
</dbReference>
<dbReference type="InterPro" id="IPR010648">
    <property type="entry name" value="UPF0270"/>
</dbReference>
<dbReference type="AlphaFoldDB" id="A0AAW7X7M4"/>
<evidence type="ECO:0000313" key="2">
    <source>
        <dbReference type="EMBL" id="MDO6422857.1"/>
    </source>
</evidence>
<comment type="caution">
    <text evidence="2">The sequence shown here is derived from an EMBL/GenBank/DDBJ whole genome shotgun (WGS) entry which is preliminary data.</text>
</comment>
<dbReference type="Gene3D" id="1.10.10.610">
    <property type="entry name" value="YehU-like"/>
    <property type="match status" value="1"/>
</dbReference>
<accession>A0AAW7X7M4</accession>
<dbReference type="RefSeq" id="WP_011467633.1">
    <property type="nucleotide sequence ID" value="NZ_JAHKPP010000006.1"/>
</dbReference>
<comment type="similarity">
    <text evidence="1">Belongs to the UPF0270 family.</text>
</comment>
<protein>
    <submittedName>
        <fullName evidence="2">YheU family protein</fullName>
    </submittedName>
</protein>
<dbReference type="GeneID" id="98612830"/>
<dbReference type="PIRSF" id="PIRSF006169">
    <property type="entry name" value="UCP006169"/>
    <property type="match status" value="1"/>
</dbReference>
<dbReference type="SUPFAM" id="SSF118001">
    <property type="entry name" value="YehU-like"/>
    <property type="match status" value="1"/>
</dbReference>
<evidence type="ECO:0000256" key="1">
    <source>
        <dbReference type="ARBA" id="ARBA00006450"/>
    </source>
</evidence>
<dbReference type="Pfam" id="PF06794">
    <property type="entry name" value="UPF0270"/>
    <property type="match status" value="1"/>
</dbReference>
<reference evidence="2" key="1">
    <citation type="submission" date="2023-07" db="EMBL/GenBank/DDBJ databases">
        <title>Genome content predicts the carbon catabolic preferences of heterotrophic bacteria.</title>
        <authorList>
            <person name="Gralka M."/>
        </authorList>
    </citation>
    <scope>NUCLEOTIDE SEQUENCE</scope>
    <source>
        <strain evidence="2">I3M17_2</strain>
    </source>
</reference>
<sequence>MIIPPERLTQEVLRSVIESFINREGTDYGEHEYSLEEKVEQLWPKVIAGSILIVFDTETESVSLMSKEDYLKMEKPRQVDDY</sequence>
<proteinExistence type="inferred from homology"/>
<dbReference type="EMBL" id="JAUOPB010000007">
    <property type="protein sequence ID" value="MDO6422857.1"/>
    <property type="molecule type" value="Genomic_DNA"/>
</dbReference>
<evidence type="ECO:0000313" key="3">
    <source>
        <dbReference type="Proteomes" id="UP001169760"/>
    </source>
</evidence>
<dbReference type="InterPro" id="IPR036685">
    <property type="entry name" value="YehU-like_sf"/>
</dbReference>